<evidence type="ECO:0000256" key="1">
    <source>
        <dbReference type="SAM" id="Phobius"/>
    </source>
</evidence>
<accession>A0ABT9NR31</accession>
<feature type="domain" description="Low molecular weight protein antigen 6 PH" evidence="2">
    <location>
        <begin position="84"/>
        <end position="153"/>
    </location>
</feature>
<evidence type="ECO:0000313" key="4">
    <source>
        <dbReference type="Proteomes" id="UP001240447"/>
    </source>
</evidence>
<keyword evidence="1" id="KW-0472">Membrane</keyword>
<dbReference type="EMBL" id="JAUSQM010000001">
    <property type="protein sequence ID" value="MDP9822880.1"/>
    <property type="molecule type" value="Genomic_DNA"/>
</dbReference>
<keyword evidence="4" id="KW-1185">Reference proteome</keyword>
<name>A0ABT9NR31_9ACTN</name>
<organism evidence="3 4">
    <name type="scientific">Nocardioides massiliensis</name>
    <dbReference type="NCBI Taxonomy" id="1325935"/>
    <lineage>
        <taxon>Bacteria</taxon>
        <taxon>Bacillati</taxon>
        <taxon>Actinomycetota</taxon>
        <taxon>Actinomycetes</taxon>
        <taxon>Propionibacteriales</taxon>
        <taxon>Nocardioidaceae</taxon>
        <taxon>Nocardioides</taxon>
    </lineage>
</organism>
<keyword evidence="1" id="KW-1133">Transmembrane helix</keyword>
<dbReference type="RefSeq" id="WP_181641773.1">
    <property type="nucleotide sequence ID" value="NZ_CCXJ01000208.1"/>
</dbReference>
<protein>
    <recommendedName>
        <fullName evidence="2">Low molecular weight protein antigen 6 PH domain-containing protein</fullName>
    </recommendedName>
</protein>
<comment type="caution">
    <text evidence="3">The sequence shown here is derived from an EMBL/GenBank/DDBJ whole genome shotgun (WGS) entry which is preliminary data.</text>
</comment>
<dbReference type="InterPro" id="IPR019692">
    <property type="entry name" value="CFP-6_PH"/>
</dbReference>
<evidence type="ECO:0000259" key="2">
    <source>
        <dbReference type="Pfam" id="PF10756"/>
    </source>
</evidence>
<gene>
    <name evidence="3" type="ORF">J2S59_002689</name>
</gene>
<sequence length="167" mass="17908">MSSQPVPARSSASGEVDVPALPFRIRPLGVRLAVVAVLVGLFAVCAAVWIGFDDETRAKFTLFQISTLLVLGALFFATGHAVARSRVDVRADGATVVNGYRTYEVAWRDVASIRMRRGAPWASVVLHDGTAIGLLGVLQTEGVRAERAVRQLREVARAANRADRPAA</sequence>
<feature type="transmembrane region" description="Helical" evidence="1">
    <location>
        <begin position="28"/>
        <end position="50"/>
    </location>
</feature>
<dbReference type="Proteomes" id="UP001240447">
    <property type="component" value="Unassembled WGS sequence"/>
</dbReference>
<evidence type="ECO:0000313" key="3">
    <source>
        <dbReference type="EMBL" id="MDP9822880.1"/>
    </source>
</evidence>
<dbReference type="Pfam" id="PF10756">
    <property type="entry name" value="bPH_6"/>
    <property type="match status" value="1"/>
</dbReference>
<proteinExistence type="predicted"/>
<reference evidence="3 4" key="1">
    <citation type="submission" date="2023-07" db="EMBL/GenBank/DDBJ databases">
        <title>Sequencing the genomes of 1000 actinobacteria strains.</title>
        <authorList>
            <person name="Klenk H.-P."/>
        </authorList>
    </citation>
    <scope>NUCLEOTIDE SEQUENCE [LARGE SCALE GENOMIC DNA]</scope>
    <source>
        <strain evidence="3 4">GD13</strain>
    </source>
</reference>
<keyword evidence="1" id="KW-0812">Transmembrane</keyword>
<feature type="transmembrane region" description="Helical" evidence="1">
    <location>
        <begin position="62"/>
        <end position="83"/>
    </location>
</feature>